<evidence type="ECO:0000313" key="1">
    <source>
        <dbReference type="EMBL" id="THV25326.1"/>
    </source>
</evidence>
<comment type="caution">
    <text evidence="1">The sequence shown here is derived from an EMBL/GenBank/DDBJ whole genome shotgun (WGS) entry which is preliminary data.</text>
</comment>
<dbReference type="RefSeq" id="WP_136597173.1">
    <property type="nucleotide sequence ID" value="NZ_STGV01000001.1"/>
</dbReference>
<dbReference type="AlphaFoldDB" id="A0A4V4HNA4"/>
<reference evidence="1 2" key="1">
    <citation type="submission" date="2019-04" db="EMBL/GenBank/DDBJ databases">
        <title>Genome sequence of strain shin9-1.</title>
        <authorList>
            <person name="Gao J."/>
            <person name="Sun J."/>
        </authorList>
    </citation>
    <scope>NUCLEOTIDE SEQUENCE [LARGE SCALE GENOMIC DNA]</scope>
    <source>
        <strain evidence="2">shin9-1</strain>
    </source>
</reference>
<accession>A0A4V4HNA4</accession>
<sequence length="195" mass="21812">MKFLLQSPRRFLLAAILVSMAQCAILASMIVTRAQVLRFGQEVLLRSAPVDPRDLLRGDYVVLTYDISAIAVERLKGRRPADNIYAPVYVRLKPAEDGYWAVDEASFDPIAHQEGSAVLASDPISVSSWLWSPGNQIRLTYGIERYYVPEDEGRSIEDARNDGRVSVAIRVGESGRAQIRALMLDGKPLYEEPLY</sequence>
<dbReference type="InterPro" id="IPR025833">
    <property type="entry name" value="GDYXXLXY"/>
</dbReference>
<evidence type="ECO:0000313" key="2">
    <source>
        <dbReference type="Proteomes" id="UP000308828"/>
    </source>
</evidence>
<name>A0A4V4HNA4_9HYPH</name>
<dbReference type="Proteomes" id="UP000308828">
    <property type="component" value="Unassembled WGS sequence"/>
</dbReference>
<keyword evidence="2" id="KW-1185">Reference proteome</keyword>
<dbReference type="EMBL" id="STGV01000001">
    <property type="protein sequence ID" value="THV25326.1"/>
    <property type="molecule type" value="Genomic_DNA"/>
</dbReference>
<dbReference type="OrthoDB" id="4868247at2"/>
<dbReference type="Pfam" id="PF14345">
    <property type="entry name" value="GDYXXLXY"/>
    <property type="match status" value="1"/>
</dbReference>
<organism evidence="1 2">
    <name type="scientific">Peteryoungia ipomoeae</name>
    <dbReference type="NCBI Taxonomy" id="1210932"/>
    <lineage>
        <taxon>Bacteria</taxon>
        <taxon>Pseudomonadati</taxon>
        <taxon>Pseudomonadota</taxon>
        <taxon>Alphaproteobacteria</taxon>
        <taxon>Hyphomicrobiales</taxon>
        <taxon>Rhizobiaceae</taxon>
        <taxon>Peteryoungia</taxon>
    </lineage>
</organism>
<protein>
    <recommendedName>
        <fullName evidence="3">GDYXXLXY domain-containing protein</fullName>
    </recommendedName>
</protein>
<gene>
    <name evidence="1" type="ORF">FAA97_03775</name>
</gene>
<evidence type="ECO:0008006" key="3">
    <source>
        <dbReference type="Google" id="ProtNLM"/>
    </source>
</evidence>
<proteinExistence type="predicted"/>